<feature type="chain" id="PRO_5023322472" description="S-adenosylmethionine decarboxylase beta chain" evidence="10">
    <location>
        <begin position="1"/>
        <end position="64"/>
    </location>
</feature>
<comment type="subunit">
    <text evidence="10">Heterotetramer of two alpha and two beta chains arranged as a dimer of alpha/beta heterodimers.</text>
</comment>
<comment type="similarity">
    <text evidence="10">Belongs to the prokaryotic AdoMetDC family. Type 1 subfamily.</text>
</comment>
<evidence type="ECO:0000256" key="8">
    <source>
        <dbReference type="ARBA" id="ARBA00023270"/>
    </source>
</evidence>
<dbReference type="GO" id="GO:0008295">
    <property type="term" value="P:spermidine biosynthetic process"/>
    <property type="evidence" value="ECO:0007669"/>
    <property type="project" value="UniProtKB-UniRule"/>
</dbReference>
<dbReference type="AlphaFoldDB" id="A0A4V2RCS9"/>
<keyword evidence="12" id="KW-1185">Reference proteome</keyword>
<evidence type="ECO:0000256" key="9">
    <source>
        <dbReference type="ARBA" id="ARBA00023317"/>
    </source>
</evidence>
<feature type="chain" id="PRO_5023322471" description="S-adenosylmethionine decarboxylase alpha chain" evidence="10">
    <location>
        <begin position="65"/>
        <end position="127"/>
    </location>
</feature>
<feature type="active site" description="Schiff-base intermediate with substrate; via pyruvic acid" evidence="10">
    <location>
        <position position="65"/>
    </location>
</feature>
<dbReference type="UniPathway" id="UPA00331">
    <property type="reaction ID" value="UER00451"/>
</dbReference>
<dbReference type="InterPro" id="IPR016067">
    <property type="entry name" value="S-AdoMet_deCO2ase_core"/>
</dbReference>
<proteinExistence type="inferred from homology"/>
<dbReference type="HAMAP" id="MF_00464">
    <property type="entry name" value="AdoMetDC_1"/>
    <property type="match status" value="1"/>
</dbReference>
<comment type="cofactor">
    <cofactor evidence="10">
        <name>pyruvate</name>
        <dbReference type="ChEBI" id="CHEBI:15361"/>
    </cofactor>
    <text evidence="10">Binds 1 pyruvoyl group covalently per subunit.</text>
</comment>
<evidence type="ECO:0000256" key="1">
    <source>
        <dbReference type="ARBA" id="ARBA00022691"/>
    </source>
</evidence>
<keyword evidence="2 10" id="KW-0210">Decarboxylase</keyword>
<keyword evidence="6 10" id="KW-0865">Zymogen</keyword>
<dbReference type="EC" id="4.1.1.50" evidence="10"/>
<evidence type="ECO:0000256" key="5">
    <source>
        <dbReference type="ARBA" id="ARBA00023115"/>
    </source>
</evidence>
<evidence type="ECO:0000256" key="6">
    <source>
        <dbReference type="ARBA" id="ARBA00023145"/>
    </source>
</evidence>
<reference evidence="11 12" key="1">
    <citation type="journal article" date="2015" name="Stand. Genomic Sci.">
        <title>Genomic Encyclopedia of Bacterial and Archaeal Type Strains, Phase III: the genomes of soil and plant-associated and newly described type strains.</title>
        <authorList>
            <person name="Whitman W.B."/>
            <person name="Woyke T."/>
            <person name="Klenk H.P."/>
            <person name="Zhou Y."/>
            <person name="Lilburn T.G."/>
            <person name="Beck B.J."/>
            <person name="De Vos P."/>
            <person name="Vandamme P."/>
            <person name="Eisen J.A."/>
            <person name="Garrity G."/>
            <person name="Hugenholtz P."/>
            <person name="Kyrpides N.C."/>
        </authorList>
    </citation>
    <scope>NUCLEOTIDE SEQUENCE [LARGE SCALE GENOMIC DNA]</scope>
    <source>
        <strain evidence="11 12">CV53</strain>
    </source>
</reference>
<evidence type="ECO:0000256" key="3">
    <source>
        <dbReference type="ARBA" id="ARBA00022813"/>
    </source>
</evidence>
<dbReference type="RefSeq" id="WP_132009786.1">
    <property type="nucleotide sequence ID" value="NZ_JABUHM010000013.1"/>
</dbReference>
<keyword evidence="9 10" id="KW-0670">Pyruvate</keyword>
<feature type="active site" description="Proton donor; for catalytic activity" evidence="10">
    <location>
        <position position="85"/>
    </location>
</feature>
<dbReference type="NCBIfam" id="TIGR03330">
    <property type="entry name" value="SAM_DCase_Bsu"/>
    <property type="match status" value="1"/>
</dbReference>
<accession>A0A4V2RCS9</accession>
<organism evidence="11 12">
    <name type="scientific">Mesobacillus foraminis</name>
    <dbReference type="NCBI Taxonomy" id="279826"/>
    <lineage>
        <taxon>Bacteria</taxon>
        <taxon>Bacillati</taxon>
        <taxon>Bacillota</taxon>
        <taxon>Bacilli</taxon>
        <taxon>Bacillales</taxon>
        <taxon>Bacillaceae</taxon>
        <taxon>Mesobacillus</taxon>
    </lineage>
</organism>
<evidence type="ECO:0000256" key="4">
    <source>
        <dbReference type="ARBA" id="ARBA00023066"/>
    </source>
</evidence>
<dbReference type="GO" id="GO:0004014">
    <property type="term" value="F:adenosylmethionine decarboxylase activity"/>
    <property type="evidence" value="ECO:0007669"/>
    <property type="project" value="UniProtKB-UniRule"/>
</dbReference>
<dbReference type="InterPro" id="IPR003826">
    <property type="entry name" value="AdoMetDC_fam_prok"/>
</dbReference>
<sequence length="127" mass="13782">MTYETIGNHILADFWGVDFDKLNDIEFLKKEMAAAAEASGAKIVAIQGKAFEPIGATVLILLSESHLSIHTYPEKGYAAVDGFTCGEKVAPEKAISHLMGVLDPEKAFMKKVVRGTGELEITPLNME</sequence>
<keyword evidence="5 10" id="KW-0620">Polyamine biosynthesis</keyword>
<dbReference type="SUPFAM" id="SSF56276">
    <property type="entry name" value="S-adenosylmethionine decarboxylase"/>
    <property type="match status" value="1"/>
</dbReference>
<feature type="modified residue" description="Pyruvic acid (Ser); by autocatalysis" evidence="10">
    <location>
        <position position="65"/>
    </location>
</feature>
<comment type="function">
    <text evidence="10">Catalyzes the decarboxylation of S-adenosylmethionine to S-adenosylmethioninamine (dcAdoMet), the propylamine donor required for the synthesis of the polyamines spermine and spermidine from the diamine putrescine.</text>
</comment>
<feature type="site" description="Cleavage (non-hydrolytic); by autolysis" evidence="10">
    <location>
        <begin position="64"/>
        <end position="65"/>
    </location>
</feature>
<keyword evidence="7 10" id="KW-0456">Lyase</keyword>
<dbReference type="Gene3D" id="3.60.90.10">
    <property type="entry name" value="S-adenosylmethionine decarboxylase"/>
    <property type="match status" value="1"/>
</dbReference>
<keyword evidence="1 10" id="KW-0949">S-adenosyl-L-methionine</keyword>
<gene>
    <name evidence="10" type="primary">speH</name>
    <name evidence="11" type="ORF">EV146_1116</name>
</gene>
<comment type="PTM">
    <text evidence="10">Is synthesized initially as an inactive proenzyme. Formation of the active enzyme involves a self-maturation process in which the active site pyruvoyl group is generated from an internal serine residue via an autocatalytic post-translational modification. Two non-identical subunits are generated from the proenzyme in this reaction, and the pyruvate is formed at the N-terminus of the alpha chain, which is derived from the carboxyl end of the proenzyme. The post-translation cleavage follows an unusual pathway, termed non-hydrolytic serinolysis, in which the side chain hydroxyl group of the serine supplies its oxygen atom to form the C-terminus of the beta chain, while the remainder of the serine residue undergoes an oxidative deamination to produce ammonia and the pyruvoyl group blocking the N-terminus of the alpha chain.</text>
</comment>
<feature type="active site" description="Proton acceptor; for processing activity" evidence="10">
    <location>
        <position position="70"/>
    </location>
</feature>
<dbReference type="GO" id="GO:0005829">
    <property type="term" value="C:cytosol"/>
    <property type="evidence" value="ECO:0007669"/>
    <property type="project" value="TreeGrafter"/>
</dbReference>
<keyword evidence="8 10" id="KW-0704">Schiff base</keyword>
<keyword evidence="3 10" id="KW-0068">Autocatalytic cleavage</keyword>
<dbReference type="InterPro" id="IPR017716">
    <property type="entry name" value="S-AdoMet_deCOase_pro-enz"/>
</dbReference>
<name>A0A4V2RCS9_9BACI</name>
<comment type="pathway">
    <text evidence="10">Amine and polyamine biosynthesis; S-adenosylmethioninamine biosynthesis; S-adenosylmethioninamine from S-adenosyl-L-methionine: step 1/1.</text>
</comment>
<keyword evidence="4 10" id="KW-0745">Spermidine biosynthesis</keyword>
<dbReference type="Proteomes" id="UP000295689">
    <property type="component" value="Unassembled WGS sequence"/>
</dbReference>
<protein>
    <recommendedName>
        <fullName evidence="10">S-adenosylmethionine decarboxylase proenzyme</fullName>
        <shortName evidence="10">AdoMetDC</shortName>
        <shortName evidence="10">SAMDC</shortName>
        <ecNumber evidence="10">4.1.1.50</ecNumber>
    </recommendedName>
    <component>
        <recommendedName>
            <fullName evidence="10">S-adenosylmethionine decarboxylase beta chain</fullName>
        </recommendedName>
    </component>
    <component>
        <recommendedName>
            <fullName evidence="10">S-adenosylmethionine decarboxylase alpha chain</fullName>
        </recommendedName>
    </component>
</protein>
<comment type="catalytic activity">
    <reaction evidence="10">
        <text>S-adenosyl-L-methionine + H(+) = S-adenosyl 3-(methylsulfanyl)propylamine + CO2</text>
        <dbReference type="Rhea" id="RHEA:15981"/>
        <dbReference type="ChEBI" id="CHEBI:15378"/>
        <dbReference type="ChEBI" id="CHEBI:16526"/>
        <dbReference type="ChEBI" id="CHEBI:57443"/>
        <dbReference type="ChEBI" id="CHEBI:59789"/>
        <dbReference type="EC" id="4.1.1.50"/>
    </reaction>
</comment>
<dbReference type="EMBL" id="SLVV01000011">
    <property type="protein sequence ID" value="TCN22170.1"/>
    <property type="molecule type" value="Genomic_DNA"/>
</dbReference>
<evidence type="ECO:0000313" key="12">
    <source>
        <dbReference type="Proteomes" id="UP000295689"/>
    </source>
</evidence>
<evidence type="ECO:0000256" key="2">
    <source>
        <dbReference type="ARBA" id="ARBA00022793"/>
    </source>
</evidence>
<dbReference type="PANTHER" id="PTHR33866:SF2">
    <property type="entry name" value="S-ADENOSYLMETHIONINE DECARBOXYLASE PROENZYME"/>
    <property type="match status" value="1"/>
</dbReference>
<evidence type="ECO:0000256" key="7">
    <source>
        <dbReference type="ARBA" id="ARBA00023239"/>
    </source>
</evidence>
<comment type="caution">
    <text evidence="11">The sequence shown here is derived from an EMBL/GenBank/DDBJ whole genome shotgun (WGS) entry which is preliminary data.</text>
</comment>
<dbReference type="PANTHER" id="PTHR33866">
    <property type="entry name" value="S-ADENOSYLMETHIONINE DECARBOXYLASE PROENZYME"/>
    <property type="match status" value="1"/>
</dbReference>
<evidence type="ECO:0000256" key="10">
    <source>
        <dbReference type="HAMAP-Rule" id="MF_00464"/>
    </source>
</evidence>
<dbReference type="Pfam" id="PF02675">
    <property type="entry name" value="AdoMet_dc"/>
    <property type="match status" value="1"/>
</dbReference>
<evidence type="ECO:0000313" key="11">
    <source>
        <dbReference type="EMBL" id="TCN22170.1"/>
    </source>
</evidence>